<sequence length="499" mass="52349">MAADSRDMPPVRLLPEAELARLVRSAPLFERAGRLARWAAPTVPVDADGTLGEAELARAGAELGSAEEVAEAWALAVDTGLVEIAADGDGAPAAAAPGKALELLDGGEPDEVLGLWRTGVDAVLAEIAAASSSGLWSDAEEDDWPAERSGSPEEEAAFLDGALANLYLLTALEELERAAATGVLPEPGAAPEVPLPVLAASLVVPDDMEVPTDAVLEEVSEAMMRLDDHFRLLMPTGLVEYRPVDEALIAEEAEAAAGGGERPADPDGDGQPELAEEEVARYGMVRLTPLGAAGVRRRLLDIGVTAPVVGDLAGQNADTLLDALVTFPEPAAYAEAEAWLAGRQEVDAARELLAAARGDGPDAPARRLACQQTLSRLGTAAEPALREVLDDRQLGGLARVWLTERGAADVPAPDAAMVFWLTIDTIAAQLDVGDDPEPLRELVRDLVDRHDGFFDAAWRVDHPATADVLEAMGRLHPDRGAAKAARKAAFRARSVADRG</sequence>
<protein>
    <submittedName>
        <fullName evidence="1">Uncharacterized protein</fullName>
    </submittedName>
</protein>
<gene>
    <name evidence="1" type="ordered locus">SCATT_10710</name>
</gene>
<dbReference type="HOGENOM" id="CLU_045534_0_0_11"/>
<accession>G8WNW9</accession>
<evidence type="ECO:0000313" key="1">
    <source>
        <dbReference type="EMBL" id="AEW93442.1"/>
    </source>
</evidence>
<proteinExistence type="predicted"/>
<dbReference type="OrthoDB" id="3848264at2"/>
<reference evidence="2" key="1">
    <citation type="submission" date="2011-12" db="EMBL/GenBank/DDBJ databases">
        <title>Complete genome sequence of Streptomyces cattleya strain DSM 46488.</title>
        <authorList>
            <person name="Ou H.-Y."/>
            <person name="Li P."/>
            <person name="Zhao C."/>
            <person name="O'Hagan D."/>
            <person name="Deng Z."/>
        </authorList>
    </citation>
    <scope>NUCLEOTIDE SEQUENCE [LARGE SCALE GENOMIC DNA]</scope>
    <source>
        <strain evidence="2">ATCC 35852 / DSM 46488 / JCM 4925 / NBRC 14057 / NRRL 8057</strain>
    </source>
</reference>
<keyword evidence="2" id="KW-1185">Reference proteome</keyword>
<name>F8JYX0_STREN</name>
<dbReference type="RefSeq" id="WP_014141834.1">
    <property type="nucleotide sequence ID" value="NC_016111.1"/>
</dbReference>
<dbReference type="Proteomes" id="UP000007842">
    <property type="component" value="Chromosome"/>
</dbReference>
<evidence type="ECO:0000313" key="2">
    <source>
        <dbReference type="Proteomes" id="UP000007842"/>
    </source>
</evidence>
<accession>F8JYX0</accession>
<dbReference type="EMBL" id="CP003219">
    <property type="protein sequence ID" value="AEW93442.1"/>
    <property type="molecule type" value="Genomic_DNA"/>
</dbReference>
<organism evidence="1 2">
    <name type="scientific">Streptantibioticus cattleyicolor (strain ATCC 35852 / DSM 46488 / JCM 4925 / NBRC 14057 / NRRL 8057)</name>
    <name type="common">Streptomyces cattleya</name>
    <dbReference type="NCBI Taxonomy" id="1003195"/>
    <lineage>
        <taxon>Bacteria</taxon>
        <taxon>Bacillati</taxon>
        <taxon>Actinomycetota</taxon>
        <taxon>Actinomycetes</taxon>
        <taxon>Kitasatosporales</taxon>
        <taxon>Streptomycetaceae</taxon>
        <taxon>Streptantibioticus</taxon>
    </lineage>
</organism>
<dbReference type="PATRIC" id="fig|1003195.11.peg.2659"/>
<dbReference type="KEGG" id="sct:SCAT_1076"/>
<dbReference type="KEGG" id="scy:SCATT_10710"/>
<dbReference type="eggNOG" id="COG0140">
    <property type="taxonomic scope" value="Bacteria"/>
</dbReference>
<dbReference type="AlphaFoldDB" id="F8JYX0"/>
<dbReference type="STRING" id="1003195.SCATT_10710"/>